<dbReference type="Pfam" id="PF04773">
    <property type="entry name" value="FecR"/>
    <property type="match status" value="1"/>
</dbReference>
<dbReference type="InterPro" id="IPR032508">
    <property type="entry name" value="FecR_C"/>
</dbReference>
<keyword evidence="1" id="KW-0812">Transmembrane</keyword>
<organism evidence="4 5">
    <name type="scientific">Pedobacter steynii</name>
    <dbReference type="NCBI Taxonomy" id="430522"/>
    <lineage>
        <taxon>Bacteria</taxon>
        <taxon>Pseudomonadati</taxon>
        <taxon>Bacteroidota</taxon>
        <taxon>Sphingobacteriia</taxon>
        <taxon>Sphingobacteriales</taxon>
        <taxon>Sphingobacteriaceae</taxon>
        <taxon>Pedobacter</taxon>
    </lineage>
</organism>
<dbReference type="InterPro" id="IPR006860">
    <property type="entry name" value="FecR"/>
</dbReference>
<reference evidence="4 5" key="1">
    <citation type="submission" date="2016-08" db="EMBL/GenBank/DDBJ databases">
        <authorList>
            <person name="Seilhamer J.J."/>
        </authorList>
    </citation>
    <scope>NUCLEOTIDE SEQUENCE [LARGE SCALE GENOMIC DNA]</scope>
    <source>
        <strain evidence="4 5">DX4</strain>
    </source>
</reference>
<keyword evidence="5" id="KW-1185">Reference proteome</keyword>
<evidence type="ECO:0000259" key="2">
    <source>
        <dbReference type="Pfam" id="PF04773"/>
    </source>
</evidence>
<dbReference type="Gene3D" id="3.55.50.30">
    <property type="match status" value="1"/>
</dbReference>
<evidence type="ECO:0000313" key="4">
    <source>
        <dbReference type="EMBL" id="AOM79484.1"/>
    </source>
</evidence>
<dbReference type="RefSeq" id="WP_069381146.1">
    <property type="nucleotide sequence ID" value="NZ_CP017141.1"/>
</dbReference>
<dbReference type="OrthoDB" id="1099963at2"/>
<dbReference type="FunFam" id="2.60.120.1440:FF:000001">
    <property type="entry name" value="Putative anti-sigma factor"/>
    <property type="match status" value="1"/>
</dbReference>
<protein>
    <recommendedName>
        <fullName evidence="6">FecR protein</fullName>
    </recommendedName>
</protein>
<evidence type="ECO:0000313" key="5">
    <source>
        <dbReference type="Proteomes" id="UP000094313"/>
    </source>
</evidence>
<feature type="domain" description="FecR protein" evidence="2">
    <location>
        <begin position="184"/>
        <end position="279"/>
    </location>
</feature>
<dbReference type="KEGG" id="psty:BFS30_21375"/>
<feature type="domain" description="Protein FecR C-terminal" evidence="3">
    <location>
        <begin position="323"/>
        <end position="390"/>
    </location>
</feature>
<dbReference type="Proteomes" id="UP000094313">
    <property type="component" value="Chromosome"/>
</dbReference>
<keyword evidence="1" id="KW-1133">Transmembrane helix</keyword>
<proteinExistence type="predicted"/>
<accession>A0A1D7QLD1</accession>
<gene>
    <name evidence="4" type="ORF">BFS30_21375</name>
</gene>
<evidence type="ECO:0000256" key="1">
    <source>
        <dbReference type="SAM" id="Phobius"/>
    </source>
</evidence>
<sequence>MDNKLTPFGPDWDKVFEKLEANKAAGLELNTEEEELLKELQQIRTDATQAFKAYNTFDTNHKWAQLKQQIQPEHTDTNDKKKSQQIKLWLRISAAAAAIFIIVGIGLVLQKGNQHNKNIFHNDISAGINSATLTLDNGQKIILSNAKSGQLASESGILITKSADGEITYSIKNQTENAANKTNTLSTVNGQTYRLQLPDQSKVWLNAASSIKFPASFAGLKKRKVELTGEAYFEISKDKDHPFIVKTNQQEVQVLGTHFNINSYPDKQNTSTTLLEGSISITNEHKQQQLLKPGETTLVNNKEDILVSPADIKSIMAWKNGDFRFNEERIDEIMLKISRWYDIEVTYHGPISKEKFSGKISRDKNISEVLNMLSYSNAVKFIVEGRRVTVMQ</sequence>
<dbReference type="AlphaFoldDB" id="A0A1D7QLD1"/>
<feature type="transmembrane region" description="Helical" evidence="1">
    <location>
        <begin position="88"/>
        <end position="109"/>
    </location>
</feature>
<dbReference type="Gene3D" id="2.60.120.1440">
    <property type="match status" value="1"/>
</dbReference>
<evidence type="ECO:0008006" key="6">
    <source>
        <dbReference type="Google" id="ProtNLM"/>
    </source>
</evidence>
<dbReference type="PANTHER" id="PTHR30273">
    <property type="entry name" value="PERIPLASMIC SIGNAL SENSOR AND SIGMA FACTOR ACTIVATOR FECR-RELATED"/>
    <property type="match status" value="1"/>
</dbReference>
<evidence type="ECO:0000259" key="3">
    <source>
        <dbReference type="Pfam" id="PF16344"/>
    </source>
</evidence>
<keyword evidence="1" id="KW-0472">Membrane</keyword>
<name>A0A1D7QLD1_9SPHI</name>
<dbReference type="InterPro" id="IPR012373">
    <property type="entry name" value="Ferrdict_sens_TM"/>
</dbReference>
<dbReference type="Pfam" id="PF16344">
    <property type="entry name" value="FecR_C"/>
    <property type="match status" value="1"/>
</dbReference>
<dbReference type="GO" id="GO:0016989">
    <property type="term" value="F:sigma factor antagonist activity"/>
    <property type="evidence" value="ECO:0007669"/>
    <property type="project" value="TreeGrafter"/>
</dbReference>
<dbReference type="PANTHER" id="PTHR30273:SF2">
    <property type="entry name" value="PROTEIN FECR"/>
    <property type="match status" value="1"/>
</dbReference>
<dbReference type="EMBL" id="CP017141">
    <property type="protein sequence ID" value="AOM79484.1"/>
    <property type="molecule type" value="Genomic_DNA"/>
</dbReference>